<dbReference type="Pfam" id="PF01108">
    <property type="entry name" value="Tissue_fac"/>
    <property type="match status" value="1"/>
</dbReference>
<dbReference type="KEGG" id="loc:102693776"/>
<reference evidence="5" key="1">
    <citation type="submission" date="2011-12" db="EMBL/GenBank/DDBJ databases">
        <title>The Draft Genome of Lepisosteus oculatus.</title>
        <authorList>
            <consortium name="The Broad Institute Genome Assembly &amp; Analysis Group"/>
            <consortium name="Computational R&amp;D Group"/>
            <consortium name="and Sequencing Platform"/>
            <person name="Di Palma F."/>
            <person name="Alfoldi J."/>
            <person name="Johnson J."/>
            <person name="Berlin A."/>
            <person name="Gnerre S."/>
            <person name="Jaffe D."/>
            <person name="MacCallum I."/>
            <person name="Young S."/>
            <person name="Walker B.J."/>
            <person name="Lander E.S."/>
            <person name="Lindblad-Toh K."/>
        </authorList>
    </citation>
    <scope>NUCLEOTIDE SEQUENCE [LARGE SCALE GENOMIC DNA]</scope>
</reference>
<dbReference type="eggNOG" id="ENOG502S2QA">
    <property type="taxonomic scope" value="Eukaryota"/>
</dbReference>
<dbReference type="GO" id="GO:0004896">
    <property type="term" value="F:cytokine receptor activity"/>
    <property type="evidence" value="ECO:0000318"/>
    <property type="project" value="GO_Central"/>
</dbReference>
<name>W5M9D3_LEPOC</name>
<dbReference type="InterPro" id="IPR050650">
    <property type="entry name" value="Type-II_Cytokine-TF_Rcpt"/>
</dbReference>
<feature type="domain" description="Fibronectin type-III" evidence="3">
    <location>
        <begin position="117"/>
        <end position="218"/>
    </location>
</feature>
<dbReference type="InterPro" id="IPR013783">
    <property type="entry name" value="Ig-like_fold"/>
</dbReference>
<evidence type="ECO:0000313" key="4">
    <source>
        <dbReference type="Ensembl" id="ENSLOCP00000004992.1"/>
    </source>
</evidence>
<dbReference type="GeneID" id="102693776"/>
<dbReference type="PANTHER" id="PTHR20859">
    <property type="entry name" value="INTERFERON/INTERLEUKIN RECEPTOR"/>
    <property type="match status" value="1"/>
</dbReference>
<dbReference type="Gene3D" id="2.60.40.10">
    <property type="entry name" value="Immunoglobulins"/>
    <property type="match status" value="1"/>
</dbReference>
<dbReference type="GO" id="GO:0005886">
    <property type="term" value="C:plasma membrane"/>
    <property type="evidence" value="ECO:0000318"/>
    <property type="project" value="GO_Central"/>
</dbReference>
<dbReference type="PROSITE" id="PS50853">
    <property type="entry name" value="FN3"/>
    <property type="match status" value="2"/>
</dbReference>
<keyword evidence="2" id="KW-0732">Signal</keyword>
<dbReference type="OrthoDB" id="8724082at2759"/>
<dbReference type="FunFam" id="2.60.40.10:FF:002797">
    <property type="entry name" value="Interferon gamma receptor 2 (interferon gamma transducer 1), gene 2"/>
    <property type="match status" value="1"/>
</dbReference>
<feature type="chain" id="PRO_5004865837" evidence="2">
    <location>
        <begin position="21"/>
        <end position="320"/>
    </location>
</feature>
<dbReference type="Ensembl" id="ENSLOCT00000005000.1">
    <property type="protein sequence ID" value="ENSLOCP00000004992.1"/>
    <property type="gene ID" value="ENSLOCG00000004177.1"/>
</dbReference>
<dbReference type="InterPro" id="IPR015373">
    <property type="entry name" value="Interferon/interleukin_rcp_dom"/>
</dbReference>
<keyword evidence="1" id="KW-0812">Transmembrane</keyword>
<proteinExistence type="predicted"/>
<keyword evidence="5" id="KW-1185">Reference proteome</keyword>
<evidence type="ECO:0000256" key="1">
    <source>
        <dbReference type="SAM" id="Phobius"/>
    </source>
</evidence>
<evidence type="ECO:0000256" key="2">
    <source>
        <dbReference type="SAM" id="SignalP"/>
    </source>
</evidence>
<dbReference type="InterPro" id="IPR003961">
    <property type="entry name" value="FN3_dom"/>
</dbReference>
<dbReference type="CDD" id="cd00063">
    <property type="entry name" value="FN3"/>
    <property type="match status" value="2"/>
</dbReference>
<reference evidence="4" key="3">
    <citation type="submission" date="2025-09" db="UniProtKB">
        <authorList>
            <consortium name="Ensembl"/>
        </authorList>
    </citation>
    <scope>IDENTIFICATION</scope>
</reference>
<dbReference type="SUPFAM" id="SSF49265">
    <property type="entry name" value="Fibronectin type III"/>
    <property type="match status" value="2"/>
</dbReference>
<dbReference type="AlphaFoldDB" id="W5M9D3"/>
<dbReference type="HOGENOM" id="CLU_057526_1_0_1"/>
<dbReference type="GO" id="GO:0019221">
    <property type="term" value="P:cytokine-mediated signaling pathway"/>
    <property type="evidence" value="ECO:0000318"/>
    <property type="project" value="GO_Central"/>
</dbReference>
<organism evidence="4 5">
    <name type="scientific">Lepisosteus oculatus</name>
    <name type="common">Spotted gar</name>
    <dbReference type="NCBI Taxonomy" id="7918"/>
    <lineage>
        <taxon>Eukaryota</taxon>
        <taxon>Metazoa</taxon>
        <taxon>Chordata</taxon>
        <taxon>Craniata</taxon>
        <taxon>Vertebrata</taxon>
        <taxon>Euteleostomi</taxon>
        <taxon>Actinopterygii</taxon>
        <taxon>Neopterygii</taxon>
        <taxon>Holostei</taxon>
        <taxon>Semionotiformes</taxon>
        <taxon>Lepisosteidae</taxon>
        <taxon>Lepisosteus</taxon>
    </lineage>
</organism>
<keyword evidence="1" id="KW-0472">Membrane</keyword>
<accession>W5M9D3</accession>
<dbReference type="GeneTree" id="ENSGT00940000158231"/>
<dbReference type="RefSeq" id="XP_015219084.1">
    <property type="nucleotide sequence ID" value="XM_015363598.1"/>
</dbReference>
<feature type="transmembrane region" description="Helical" evidence="1">
    <location>
        <begin position="223"/>
        <end position="246"/>
    </location>
</feature>
<keyword evidence="1" id="KW-1133">Transmembrane helix</keyword>
<evidence type="ECO:0000259" key="3">
    <source>
        <dbReference type="PROSITE" id="PS50853"/>
    </source>
</evidence>
<protein>
    <submittedName>
        <fullName evidence="4">Interleukin 10 receptor subunit beta</fullName>
    </submittedName>
</protein>
<dbReference type="InterPro" id="IPR036116">
    <property type="entry name" value="FN3_sf"/>
</dbReference>
<dbReference type="Bgee" id="ENSLOCG00000004177">
    <property type="expression patterns" value="Expressed in pharyngeal gill and 13 other cell types or tissues"/>
</dbReference>
<dbReference type="Proteomes" id="UP000018468">
    <property type="component" value="Linkage group LG17"/>
</dbReference>
<dbReference type="EMBL" id="AHAT01033700">
    <property type="status" value="NOT_ANNOTATED_CDS"/>
    <property type="molecule type" value="Genomic_DNA"/>
</dbReference>
<dbReference type="InParanoid" id="W5M9D3"/>
<evidence type="ECO:0000313" key="5">
    <source>
        <dbReference type="Proteomes" id="UP000018468"/>
    </source>
</evidence>
<sequence>MSFSLLKSWLLTVVSTVVLASLPPPANVTLNSVNLGAILQWDYEDSLPNVTYTARVTGYVTEEIVCNGITEKICDFTNKLTPFGMYKFQVRAEQGEMISNWTETEEFSLDRKTSIGPPSHVGLSSREGILEVSIQDPVMKMEDRSLNYVYNIVSFFIKYWKHGEEHKAVTKKYDQKTVVLSELEPQAQYCVQVEVYLDVYDKRGEPSQPVCIKNTSNGKTPQWLIAVLLIGSFAVSAGLVVLFFTVGVNIYRMMHFAFPSCKLPEHFKQYLTDPPQSYVFLAMLNSTEPEELCSGITIVSEGTMPFEMGEKDHRNKEDSG</sequence>
<feature type="signal peptide" evidence="2">
    <location>
        <begin position="1"/>
        <end position="20"/>
    </location>
</feature>
<dbReference type="Pfam" id="PF09294">
    <property type="entry name" value="Interfer-bind"/>
    <property type="match status" value="1"/>
</dbReference>
<dbReference type="PANTHER" id="PTHR20859:SF46">
    <property type="entry name" value="INTERFERON GAMMA RECEPTOR 2"/>
    <property type="match status" value="1"/>
</dbReference>
<feature type="domain" description="Fibronectin type-III" evidence="3">
    <location>
        <begin position="24"/>
        <end position="112"/>
    </location>
</feature>
<dbReference type="OMA" id="QWDSPAF"/>
<dbReference type="STRING" id="7918.ENSLOCP00000004992"/>
<reference evidence="4" key="2">
    <citation type="submission" date="2025-08" db="UniProtKB">
        <authorList>
            <consortium name="Ensembl"/>
        </authorList>
    </citation>
    <scope>IDENTIFICATION</scope>
</reference>